<feature type="compositionally biased region" description="Low complexity" evidence="1">
    <location>
        <begin position="45"/>
        <end position="74"/>
    </location>
</feature>
<dbReference type="Proteomes" id="UP001595921">
    <property type="component" value="Unassembled WGS sequence"/>
</dbReference>
<evidence type="ECO:0000256" key="1">
    <source>
        <dbReference type="SAM" id="MobiDB-lite"/>
    </source>
</evidence>
<feature type="compositionally biased region" description="Acidic residues" evidence="1">
    <location>
        <begin position="80"/>
        <end position="90"/>
    </location>
</feature>
<dbReference type="AlphaFoldDB" id="A0ABD5PHN4"/>
<sequence>MIFMGVYRGDRSGSSDDDTAEHEPAPEQTSLDEHTETTDDDDDAAAAAAAAAGATIAGAASGVGAAGATAAGGAVPTEVQDPDEPADDEKEPVGDGDVAEPCGDEEDGEPDEDATEPEAEPPSEYESPQEEPPEQDQHPDDVEHEDPDVDTDNEGDEEPDESDADEEDENDDEDDEEEEESVTVTVTVDPLSAMSWGIQPVLKRVQERYDVELEYELAPVREFDDPAVMEGVWEDGTALHGMPVDSSLWTAQSPPTSTELLNSAVIAAARQGEQEAFLRRLWMHGIAAGQDMNEESALVNLADQVGLDVAQFTEDVETVEVETAASQPQVPVTEVPIKGHTQTWQGYVQYVDFKQQFIFEGREEQPPGPVSDFVREHGPVATEEIMEVYQWDRERAVGELQSFPEIERQTIGRGEFWG</sequence>
<name>A0ABD5PHN4_9EURY</name>
<dbReference type="RefSeq" id="WP_267623093.1">
    <property type="nucleotide sequence ID" value="NZ_JAODIW010000007.1"/>
</dbReference>
<dbReference type="InterPro" id="IPR036249">
    <property type="entry name" value="Thioredoxin-like_sf"/>
</dbReference>
<protein>
    <submittedName>
        <fullName evidence="2">DsbA family protein</fullName>
    </submittedName>
</protein>
<feature type="compositionally biased region" description="Acidic residues" evidence="1">
    <location>
        <begin position="142"/>
        <end position="181"/>
    </location>
</feature>
<feature type="compositionally biased region" description="Basic and acidic residues" evidence="1">
    <location>
        <begin position="21"/>
        <end position="37"/>
    </location>
</feature>
<feature type="compositionally biased region" description="Acidic residues" evidence="1">
    <location>
        <begin position="102"/>
        <end position="134"/>
    </location>
</feature>
<gene>
    <name evidence="2" type="ORF">ACFO0N_19935</name>
</gene>
<dbReference type="EMBL" id="JBHSDS010000016">
    <property type="protein sequence ID" value="MFC4360224.1"/>
    <property type="molecule type" value="Genomic_DNA"/>
</dbReference>
<evidence type="ECO:0000313" key="3">
    <source>
        <dbReference type="Proteomes" id="UP001595921"/>
    </source>
</evidence>
<dbReference type="SUPFAM" id="SSF52833">
    <property type="entry name" value="Thioredoxin-like"/>
    <property type="match status" value="1"/>
</dbReference>
<dbReference type="Pfam" id="PF13743">
    <property type="entry name" value="Thioredoxin_5"/>
    <property type="match status" value="1"/>
</dbReference>
<comment type="caution">
    <text evidence="2">The sequence shown here is derived from an EMBL/GenBank/DDBJ whole genome shotgun (WGS) entry which is preliminary data.</text>
</comment>
<organism evidence="2 3">
    <name type="scientific">Halobium salinum</name>
    <dbReference type="NCBI Taxonomy" id="1364940"/>
    <lineage>
        <taxon>Archaea</taxon>
        <taxon>Methanobacteriati</taxon>
        <taxon>Methanobacteriota</taxon>
        <taxon>Stenosarchaea group</taxon>
        <taxon>Halobacteria</taxon>
        <taxon>Halobacteriales</taxon>
        <taxon>Haloferacaceae</taxon>
        <taxon>Halobium</taxon>
    </lineage>
</organism>
<evidence type="ECO:0000313" key="2">
    <source>
        <dbReference type="EMBL" id="MFC4360224.1"/>
    </source>
</evidence>
<accession>A0ABD5PHN4</accession>
<feature type="region of interest" description="Disordered" evidence="1">
    <location>
        <begin position="1"/>
        <end position="187"/>
    </location>
</feature>
<dbReference type="Gene3D" id="3.40.30.10">
    <property type="entry name" value="Glutaredoxin"/>
    <property type="match status" value="1"/>
</dbReference>
<keyword evidence="3" id="KW-1185">Reference proteome</keyword>
<proteinExistence type="predicted"/>
<reference evidence="2 3" key="1">
    <citation type="journal article" date="2019" name="Int. J. Syst. Evol. Microbiol.">
        <title>The Global Catalogue of Microorganisms (GCM) 10K type strain sequencing project: providing services to taxonomists for standard genome sequencing and annotation.</title>
        <authorList>
            <consortium name="The Broad Institute Genomics Platform"/>
            <consortium name="The Broad Institute Genome Sequencing Center for Infectious Disease"/>
            <person name="Wu L."/>
            <person name="Ma J."/>
        </authorList>
    </citation>
    <scope>NUCLEOTIDE SEQUENCE [LARGE SCALE GENOMIC DNA]</scope>
    <source>
        <strain evidence="2 3">CGMCC 1.12553</strain>
    </source>
</reference>